<dbReference type="PANTHER" id="PTHR11695:SF647">
    <property type="entry name" value="ENOYL REDUCTASE (ER) DOMAIN-CONTAINING PROTEIN"/>
    <property type="match status" value="1"/>
</dbReference>
<keyword evidence="3" id="KW-1185">Reference proteome</keyword>
<dbReference type="VEuPathDB" id="FungiDB:SPBR_05137"/>
<dbReference type="Pfam" id="PF13602">
    <property type="entry name" value="ADH_zinc_N_2"/>
    <property type="match status" value="1"/>
</dbReference>
<feature type="domain" description="Enoyl reductase (ER)" evidence="1">
    <location>
        <begin position="24"/>
        <end position="346"/>
    </location>
</feature>
<gene>
    <name evidence="2" type="ORF">SPBR_05137</name>
</gene>
<dbReference type="GO" id="GO:0016491">
    <property type="term" value="F:oxidoreductase activity"/>
    <property type="evidence" value="ECO:0007669"/>
    <property type="project" value="InterPro"/>
</dbReference>
<dbReference type="InterPro" id="IPR050700">
    <property type="entry name" value="YIM1/Zinc_Alcohol_DH_Fams"/>
</dbReference>
<evidence type="ECO:0000313" key="2">
    <source>
        <dbReference type="EMBL" id="KIH87281.1"/>
    </source>
</evidence>
<dbReference type="InterPro" id="IPR036291">
    <property type="entry name" value="NAD(P)-bd_dom_sf"/>
</dbReference>
<sequence length="352" mass="36286">MATFSLPAGLPETVKAVLQPDIQTTDLVLTTIPLPKPTHPDDVLVRVHASAPCNGELLWAKNYPAMIPAGKLAVVGQDMAGTVVAAPAASGFTASDEVFCRIDAARPGSASEYTLARASELARKPRTLNWVDAASVPLSALTAWQAVFEQGSLEAAGLRGDAAARQRNGAKRVLVTGASGSVGRWAVQLAALAGAGAVVALAGAAQGPKADAVRALGATEVVSYRETTLDDWVAADRAARECDLVVDMVGGSTLAGCWSVAKAGSGELISVNTPPDMAKPATLSSKTLGKSLFFIVSPRGSDLVQIAELIDAGKLRPAVDRAYAMEDFAAAFDRVESGKAQGKVIIKISDEA</sequence>
<dbReference type="InterPro" id="IPR011032">
    <property type="entry name" value="GroES-like_sf"/>
</dbReference>
<accession>A0A0C2IDD0</accession>
<dbReference type="RefSeq" id="XP_040615291.1">
    <property type="nucleotide sequence ID" value="XM_040763414.1"/>
</dbReference>
<name>A0A0C2IDD0_9PEZI</name>
<organism evidence="2 3">
    <name type="scientific">Sporothrix brasiliensis 5110</name>
    <dbReference type="NCBI Taxonomy" id="1398154"/>
    <lineage>
        <taxon>Eukaryota</taxon>
        <taxon>Fungi</taxon>
        <taxon>Dikarya</taxon>
        <taxon>Ascomycota</taxon>
        <taxon>Pezizomycotina</taxon>
        <taxon>Sordariomycetes</taxon>
        <taxon>Sordariomycetidae</taxon>
        <taxon>Ophiostomatales</taxon>
        <taxon>Ophiostomataceae</taxon>
        <taxon>Sporothrix</taxon>
    </lineage>
</organism>
<dbReference type="SMART" id="SM00829">
    <property type="entry name" value="PKS_ER"/>
    <property type="match status" value="1"/>
</dbReference>
<dbReference type="Pfam" id="PF08240">
    <property type="entry name" value="ADH_N"/>
    <property type="match status" value="1"/>
</dbReference>
<proteinExistence type="predicted"/>
<reference evidence="2 3" key="1">
    <citation type="journal article" date="2014" name="BMC Genomics">
        <title>Comparative genomics of the major fungal agents of human and animal Sporotrichosis: Sporothrix schenckii and Sporothrix brasiliensis.</title>
        <authorList>
            <person name="Teixeira M.M."/>
            <person name="de Almeida L.G."/>
            <person name="Kubitschek-Barreira P."/>
            <person name="Alves F.L."/>
            <person name="Kioshima E.S."/>
            <person name="Abadio A.K."/>
            <person name="Fernandes L."/>
            <person name="Derengowski L.S."/>
            <person name="Ferreira K.S."/>
            <person name="Souza R.C."/>
            <person name="Ruiz J.C."/>
            <person name="de Andrade N.C."/>
            <person name="Paes H.C."/>
            <person name="Nicola A.M."/>
            <person name="Albuquerque P."/>
            <person name="Gerber A.L."/>
            <person name="Martins V.P."/>
            <person name="Peconick L.D."/>
            <person name="Neto A.V."/>
            <person name="Chaucanez C.B."/>
            <person name="Silva P.A."/>
            <person name="Cunha O.L."/>
            <person name="de Oliveira F.F."/>
            <person name="dos Santos T.C."/>
            <person name="Barros A.L."/>
            <person name="Soares M.A."/>
            <person name="de Oliveira L.M."/>
            <person name="Marini M.M."/>
            <person name="Villalobos-Duno H."/>
            <person name="Cunha M.M."/>
            <person name="de Hoog S."/>
            <person name="da Silveira J.F."/>
            <person name="Henrissat B."/>
            <person name="Nino-Vega G.A."/>
            <person name="Cisalpino P.S."/>
            <person name="Mora-Montes H.M."/>
            <person name="Almeida S.R."/>
            <person name="Stajich J.E."/>
            <person name="Lopes-Bezerra L.M."/>
            <person name="Vasconcelos A.T."/>
            <person name="Felipe M.S."/>
        </authorList>
    </citation>
    <scope>NUCLEOTIDE SEQUENCE [LARGE SCALE GENOMIC DNA]</scope>
    <source>
        <strain evidence="2 3">5110</strain>
    </source>
</reference>
<dbReference type="OrthoDB" id="3509362at2759"/>
<dbReference type="InterPro" id="IPR020843">
    <property type="entry name" value="ER"/>
</dbReference>
<dbReference type="SUPFAM" id="SSF50129">
    <property type="entry name" value="GroES-like"/>
    <property type="match status" value="1"/>
</dbReference>
<dbReference type="AlphaFoldDB" id="A0A0C2IDD0"/>
<protein>
    <recommendedName>
        <fullName evidence="1">Enoyl reductase (ER) domain-containing protein</fullName>
    </recommendedName>
</protein>
<dbReference type="Gene3D" id="3.40.50.720">
    <property type="entry name" value="NAD(P)-binding Rossmann-like Domain"/>
    <property type="match status" value="1"/>
</dbReference>
<dbReference type="GeneID" id="63678335"/>
<dbReference type="HOGENOM" id="CLU_026673_3_3_1"/>
<dbReference type="PANTHER" id="PTHR11695">
    <property type="entry name" value="ALCOHOL DEHYDROGENASE RELATED"/>
    <property type="match status" value="1"/>
</dbReference>
<dbReference type="SUPFAM" id="SSF51735">
    <property type="entry name" value="NAD(P)-binding Rossmann-fold domains"/>
    <property type="match status" value="1"/>
</dbReference>
<dbReference type="EMBL" id="AWTV01000010">
    <property type="protein sequence ID" value="KIH87281.1"/>
    <property type="molecule type" value="Genomic_DNA"/>
</dbReference>
<dbReference type="CDD" id="cd05289">
    <property type="entry name" value="MDR_like_2"/>
    <property type="match status" value="1"/>
</dbReference>
<comment type="caution">
    <text evidence="2">The sequence shown here is derived from an EMBL/GenBank/DDBJ whole genome shotgun (WGS) entry which is preliminary data.</text>
</comment>
<dbReference type="GO" id="GO:0005739">
    <property type="term" value="C:mitochondrion"/>
    <property type="evidence" value="ECO:0007669"/>
    <property type="project" value="TreeGrafter"/>
</dbReference>
<dbReference type="InterPro" id="IPR013154">
    <property type="entry name" value="ADH-like_N"/>
</dbReference>
<dbReference type="Gene3D" id="3.90.180.10">
    <property type="entry name" value="Medium-chain alcohol dehydrogenases, catalytic domain"/>
    <property type="match status" value="1"/>
</dbReference>
<evidence type="ECO:0000259" key="1">
    <source>
        <dbReference type="SMART" id="SM00829"/>
    </source>
</evidence>
<dbReference type="Proteomes" id="UP000031575">
    <property type="component" value="Unassembled WGS sequence"/>
</dbReference>
<evidence type="ECO:0000313" key="3">
    <source>
        <dbReference type="Proteomes" id="UP000031575"/>
    </source>
</evidence>